<dbReference type="Pfam" id="PF07070">
    <property type="entry name" value="Spo0M"/>
    <property type="match status" value="1"/>
</dbReference>
<comment type="caution">
    <text evidence="1">The sequence shown here is derived from an EMBL/GenBank/DDBJ whole genome shotgun (WGS) entry which is preliminary data.</text>
</comment>
<name>A0A4P9VJ25_9GAMM</name>
<dbReference type="InterPro" id="IPR009776">
    <property type="entry name" value="Spore_0_M"/>
</dbReference>
<organism evidence="1 2">
    <name type="scientific">Zooshikella ganghwensis</name>
    <dbReference type="NCBI Taxonomy" id="202772"/>
    <lineage>
        <taxon>Bacteria</taxon>
        <taxon>Pseudomonadati</taxon>
        <taxon>Pseudomonadota</taxon>
        <taxon>Gammaproteobacteria</taxon>
        <taxon>Oceanospirillales</taxon>
        <taxon>Zooshikellaceae</taxon>
        <taxon>Zooshikella</taxon>
    </lineage>
</organism>
<dbReference type="AlphaFoldDB" id="A0A4P9VJ25"/>
<dbReference type="Proteomes" id="UP000257039">
    <property type="component" value="Unassembled WGS sequence"/>
</dbReference>
<sequence length="247" mass="27362">MFKKILASIGVGSATVDTRLTQSIYEPGETLTGEVYIAGGDTEQQIAGLEHALVTLAEAETDEGEYIAHHIIQSWKMAESFTILPGEEKIIPFTYQLHYETPITQLNCPTKTSKVWIQTGLNIDLALDPSDRDYIDIAPTAVMSTFIEAMTACGLTLSYVDVEKGFVKAPDFASSSGCYQELDFKPNDPGLFNFKEVEVSFVPEASRTHVMLEIDRHYKDELSAFTLEHDAIDINQLIAHIKHTLAA</sequence>
<proteinExistence type="predicted"/>
<reference evidence="1 2" key="1">
    <citation type="submission" date="2017-04" db="EMBL/GenBank/DDBJ databases">
        <title>Draft genome sequence of Zooshikella ganghwensis VG4 isolated from Red Sea sediments.</title>
        <authorList>
            <person name="Rehman Z."/>
            <person name="Alam I."/>
            <person name="Kamau A."/>
            <person name="Bajic V."/>
            <person name="Leiknes T."/>
        </authorList>
    </citation>
    <scope>NUCLEOTIDE SEQUENCE [LARGE SCALE GENOMIC DNA]</scope>
    <source>
        <strain evidence="1 2">VG4</strain>
    </source>
</reference>
<gene>
    <name evidence="1" type="ORF">B9G39_01315</name>
</gene>
<dbReference type="RefSeq" id="WP_094785728.1">
    <property type="nucleotide sequence ID" value="NZ_JAEVHG010000004.1"/>
</dbReference>
<keyword evidence="2" id="KW-1185">Reference proteome</keyword>
<protein>
    <submittedName>
        <fullName evidence="1">Sporulation control protein Spo0M</fullName>
    </submittedName>
</protein>
<dbReference type="PANTHER" id="PTHR40053">
    <property type="entry name" value="SPORULATION-CONTROL PROTEIN SPO0M"/>
    <property type="match status" value="1"/>
</dbReference>
<dbReference type="EMBL" id="NDXW01000001">
    <property type="protein sequence ID" value="RDH42190.1"/>
    <property type="molecule type" value="Genomic_DNA"/>
</dbReference>
<accession>A0A4P9VJ25</accession>
<evidence type="ECO:0000313" key="2">
    <source>
        <dbReference type="Proteomes" id="UP000257039"/>
    </source>
</evidence>
<evidence type="ECO:0000313" key="1">
    <source>
        <dbReference type="EMBL" id="RDH42190.1"/>
    </source>
</evidence>
<dbReference type="PANTHER" id="PTHR40053:SF1">
    <property type="entry name" value="SPORULATION-CONTROL PROTEIN SPO0M"/>
    <property type="match status" value="1"/>
</dbReference>